<proteinExistence type="inferred from homology"/>
<gene>
    <name evidence="5" type="ORF">BO97DRAFT_309607</name>
</gene>
<dbReference type="RefSeq" id="XP_025545796.1">
    <property type="nucleotide sequence ID" value="XM_025691200.1"/>
</dbReference>
<dbReference type="Proteomes" id="UP000248961">
    <property type="component" value="Unassembled WGS sequence"/>
</dbReference>
<keyword evidence="2" id="KW-0645">Protease</keyword>
<evidence type="ECO:0000259" key="4">
    <source>
        <dbReference type="PROSITE" id="PS50600"/>
    </source>
</evidence>
<feature type="domain" description="Ubiquitin-like protease family profile" evidence="4">
    <location>
        <begin position="285"/>
        <end position="446"/>
    </location>
</feature>
<evidence type="ECO:0000313" key="5">
    <source>
        <dbReference type="EMBL" id="RAL06642.1"/>
    </source>
</evidence>
<dbReference type="InterPro" id="IPR038765">
    <property type="entry name" value="Papain-like_cys_pep_sf"/>
</dbReference>
<dbReference type="GO" id="GO:0019783">
    <property type="term" value="F:ubiquitin-like protein peptidase activity"/>
    <property type="evidence" value="ECO:0007669"/>
    <property type="project" value="UniProtKB-ARBA"/>
</dbReference>
<dbReference type="InterPro" id="IPR003653">
    <property type="entry name" value="Peptidase_C48_C"/>
</dbReference>
<evidence type="ECO:0000313" key="6">
    <source>
        <dbReference type="Proteomes" id="UP000248961"/>
    </source>
</evidence>
<dbReference type="EMBL" id="KZ824367">
    <property type="protein sequence ID" value="RAL06642.1"/>
    <property type="molecule type" value="Genomic_DNA"/>
</dbReference>
<dbReference type="OrthoDB" id="5084510at2759"/>
<keyword evidence="3" id="KW-0378">Hydrolase</keyword>
<protein>
    <recommendedName>
        <fullName evidence="4">Ubiquitin-like protease family profile domain-containing protein</fullName>
    </recommendedName>
</protein>
<name>A0A395HFG6_ASPHC</name>
<dbReference type="STRING" id="1450537.A0A395HFG6"/>
<dbReference type="Pfam" id="PF02902">
    <property type="entry name" value="Peptidase_C48"/>
    <property type="match status" value="1"/>
</dbReference>
<dbReference type="Gene3D" id="3.40.395.10">
    <property type="entry name" value="Adenoviral Proteinase, Chain A"/>
    <property type="match status" value="1"/>
</dbReference>
<reference evidence="5 6" key="1">
    <citation type="submission" date="2018-02" db="EMBL/GenBank/DDBJ databases">
        <title>The genomes of Aspergillus section Nigri reveals drivers in fungal speciation.</title>
        <authorList>
            <consortium name="DOE Joint Genome Institute"/>
            <person name="Vesth T.C."/>
            <person name="Nybo J."/>
            <person name="Theobald S."/>
            <person name="Brandl J."/>
            <person name="Frisvad J.C."/>
            <person name="Nielsen K.F."/>
            <person name="Lyhne E.K."/>
            <person name="Kogle M.E."/>
            <person name="Kuo A."/>
            <person name="Riley R."/>
            <person name="Clum A."/>
            <person name="Nolan M."/>
            <person name="Lipzen A."/>
            <person name="Salamov A."/>
            <person name="Henrissat B."/>
            <person name="Wiebenga A."/>
            <person name="De vries R.P."/>
            <person name="Grigoriev I.V."/>
            <person name="Mortensen U.H."/>
            <person name="Andersen M.R."/>
            <person name="Baker S.E."/>
        </authorList>
    </citation>
    <scope>NUCLEOTIDE SEQUENCE [LARGE SCALE GENOMIC DNA]</scope>
    <source>
        <strain evidence="5 6">CBS 101889</strain>
    </source>
</reference>
<feature type="non-terminal residue" evidence="5">
    <location>
        <position position="1"/>
    </location>
</feature>
<evidence type="ECO:0000256" key="3">
    <source>
        <dbReference type="ARBA" id="ARBA00022801"/>
    </source>
</evidence>
<dbReference type="AlphaFoldDB" id="A0A395HFG6"/>
<evidence type="ECO:0000256" key="2">
    <source>
        <dbReference type="ARBA" id="ARBA00022670"/>
    </source>
</evidence>
<feature type="non-terminal residue" evidence="5">
    <location>
        <position position="483"/>
    </location>
</feature>
<dbReference type="GO" id="GO:0006508">
    <property type="term" value="P:proteolysis"/>
    <property type="evidence" value="ECO:0007669"/>
    <property type="project" value="UniProtKB-KW"/>
</dbReference>
<comment type="similarity">
    <text evidence="1">Belongs to the peptidase C48 family.</text>
</comment>
<evidence type="ECO:0000256" key="1">
    <source>
        <dbReference type="ARBA" id="ARBA00005234"/>
    </source>
</evidence>
<dbReference type="GO" id="GO:0008234">
    <property type="term" value="F:cysteine-type peptidase activity"/>
    <property type="evidence" value="ECO:0007669"/>
    <property type="project" value="InterPro"/>
</dbReference>
<dbReference type="VEuPathDB" id="FungiDB:BO97DRAFT_309607"/>
<keyword evidence="6" id="KW-1185">Reference proteome</keyword>
<organism evidence="5 6">
    <name type="scientific">Aspergillus homomorphus (strain CBS 101889)</name>
    <dbReference type="NCBI Taxonomy" id="1450537"/>
    <lineage>
        <taxon>Eukaryota</taxon>
        <taxon>Fungi</taxon>
        <taxon>Dikarya</taxon>
        <taxon>Ascomycota</taxon>
        <taxon>Pezizomycotina</taxon>
        <taxon>Eurotiomycetes</taxon>
        <taxon>Eurotiomycetidae</taxon>
        <taxon>Eurotiales</taxon>
        <taxon>Aspergillaceae</taxon>
        <taxon>Aspergillus</taxon>
        <taxon>Aspergillus subgen. Circumdati</taxon>
    </lineage>
</organism>
<accession>A0A395HFG6</accession>
<dbReference type="GeneID" id="37195489"/>
<dbReference type="SUPFAM" id="SSF54001">
    <property type="entry name" value="Cysteine proteinases"/>
    <property type="match status" value="1"/>
</dbReference>
<dbReference type="PROSITE" id="PS50600">
    <property type="entry name" value="ULP_PROTEASE"/>
    <property type="match status" value="1"/>
</dbReference>
<sequence length="483" mass="55225">PPTLDHSIARGDSIMEDVLEVARTLHQLGEHRDDASSEIHKRIFKLFHGNHVERLSVSTGNEWSDGSIWVKVLDMGSAKQRKVTILNMLEYMGAWEWYDGQIRIAQNTVFTKKGKRVDRRGAATHNNSSTISRMQDLRRKQIIMQLSRGQKLTTQLVRELGIGILFHRKIWDFTKMDTTKLDHLIRDAKSNSCYMKLLYILSSQLECLLWNGSPDLDKFYTELQEEELLAENELEELQGTFPMQHGNLLHGKITMAIDDLIQRVRSNILAGSKPGYEGFTVSGSVELSCDVFQRFHPGKWLDAWAILAAMHISDKPANVTYNMSIPLDANKNNQIQQIEKPLSRWAKTIEKHKQTLGPAPLVHFCPINHRNNHFTLLELNEKEKIIRHYDSMANPDPVKGIKETRLSKLVQEEFGSLGFSYLEAPTPQQSDNWSCGIRVVWNFRQLSNDLLIGSWDTVLSPESMALEVVNGLITCVEENTIKK</sequence>